<feature type="compositionally biased region" description="Low complexity" evidence="2">
    <location>
        <begin position="446"/>
        <end position="463"/>
    </location>
</feature>
<feature type="region of interest" description="Disordered" evidence="2">
    <location>
        <begin position="400"/>
        <end position="477"/>
    </location>
</feature>
<feature type="compositionally biased region" description="Low complexity" evidence="2">
    <location>
        <begin position="152"/>
        <end position="169"/>
    </location>
</feature>
<dbReference type="InParanoid" id="A0A0D1E7Z0"/>
<feature type="coiled-coil region" evidence="1">
    <location>
        <begin position="841"/>
        <end position="917"/>
    </location>
</feature>
<feature type="compositionally biased region" description="Low complexity" evidence="2">
    <location>
        <begin position="422"/>
        <end position="435"/>
    </location>
</feature>
<feature type="compositionally biased region" description="Polar residues" evidence="2">
    <location>
        <begin position="45"/>
        <end position="55"/>
    </location>
</feature>
<feature type="compositionally biased region" description="Polar residues" evidence="2">
    <location>
        <begin position="1"/>
        <end position="15"/>
    </location>
</feature>
<feature type="compositionally biased region" description="Acidic residues" evidence="2">
    <location>
        <begin position="404"/>
        <end position="421"/>
    </location>
</feature>
<proteinExistence type="predicted"/>
<feature type="compositionally biased region" description="Pro residues" evidence="2">
    <location>
        <begin position="170"/>
        <end position="179"/>
    </location>
</feature>
<reference evidence="3 4" key="1">
    <citation type="journal article" date="2006" name="Nature">
        <title>Insights from the genome of the biotrophic fungal plant pathogen Ustilago maydis.</title>
        <authorList>
            <person name="Kamper J."/>
            <person name="Kahmann R."/>
            <person name="Bolker M."/>
            <person name="Ma L.J."/>
            <person name="Brefort T."/>
            <person name="Saville B.J."/>
            <person name="Banuett F."/>
            <person name="Kronstad J.W."/>
            <person name="Gold S.E."/>
            <person name="Muller O."/>
            <person name="Perlin M.H."/>
            <person name="Wosten H.A."/>
            <person name="de Vries R."/>
            <person name="Ruiz-Herrera J."/>
            <person name="Reynaga-Pena C.G."/>
            <person name="Snetselaar K."/>
            <person name="McCann M."/>
            <person name="Perez-Martin J."/>
            <person name="Feldbrugge M."/>
            <person name="Basse C.W."/>
            <person name="Steinberg G."/>
            <person name="Ibeas J.I."/>
            <person name="Holloman W."/>
            <person name="Guzman P."/>
            <person name="Farman M."/>
            <person name="Stajich J.E."/>
            <person name="Sentandreu R."/>
            <person name="Gonzalez-Prieto J.M."/>
            <person name="Kennell J.C."/>
            <person name="Molina L."/>
            <person name="Schirawski J."/>
            <person name="Mendoza-Mendoza A."/>
            <person name="Greilinger D."/>
            <person name="Munch K."/>
            <person name="Rossel N."/>
            <person name="Scherer M."/>
            <person name="Vranes M."/>
            <person name="Ladendorf O."/>
            <person name="Vincon V."/>
            <person name="Fuchs U."/>
            <person name="Sandrock B."/>
            <person name="Meng S."/>
            <person name="Ho E.C."/>
            <person name="Cahill M.J."/>
            <person name="Boyce K.J."/>
            <person name="Klose J."/>
            <person name="Klosterman S.J."/>
            <person name="Deelstra H.J."/>
            <person name="Ortiz-Castellanos L."/>
            <person name="Li W."/>
            <person name="Sanchez-Alonso P."/>
            <person name="Schreier P.H."/>
            <person name="Hauser-Hahn I."/>
            <person name="Vaupel M."/>
            <person name="Koopmann E."/>
            <person name="Friedrich G."/>
            <person name="Voss H."/>
            <person name="Schluter T."/>
            <person name="Margolis J."/>
            <person name="Platt D."/>
            <person name="Swimmer C."/>
            <person name="Gnirke A."/>
            <person name="Chen F."/>
            <person name="Vysotskaia V."/>
            <person name="Mannhaupt G."/>
            <person name="Guldener U."/>
            <person name="Munsterkotter M."/>
            <person name="Haase D."/>
            <person name="Oesterheld M."/>
            <person name="Mewes H.W."/>
            <person name="Mauceli E.W."/>
            <person name="DeCaprio D."/>
            <person name="Wade C.M."/>
            <person name="Butler J."/>
            <person name="Young S."/>
            <person name="Jaffe D.B."/>
            <person name="Calvo S."/>
            <person name="Nusbaum C."/>
            <person name="Galagan J."/>
            <person name="Birren B.W."/>
        </authorList>
    </citation>
    <scope>NUCLEOTIDE SEQUENCE [LARGE SCALE GENOMIC DNA]</scope>
    <source>
        <strain evidence="4">DSM 14603 / FGSC 9021 / UM521</strain>
    </source>
</reference>
<dbReference type="VEuPathDB" id="FungiDB:UMAG_11824"/>
<dbReference type="Proteomes" id="UP000000561">
    <property type="component" value="Chromosome 1"/>
</dbReference>
<feature type="region of interest" description="Disordered" evidence="2">
    <location>
        <begin position="203"/>
        <end position="225"/>
    </location>
</feature>
<feature type="compositionally biased region" description="Polar residues" evidence="2">
    <location>
        <begin position="805"/>
        <end position="818"/>
    </location>
</feature>
<feature type="region of interest" description="Disordered" evidence="2">
    <location>
        <begin position="318"/>
        <end position="364"/>
    </location>
</feature>
<feature type="region of interest" description="Disordered" evidence="2">
    <location>
        <begin position="929"/>
        <end position="1008"/>
    </location>
</feature>
<protein>
    <submittedName>
        <fullName evidence="3">Uncharacterized protein</fullName>
    </submittedName>
</protein>
<organism evidence="3 4">
    <name type="scientific">Mycosarcoma maydis</name>
    <name type="common">Corn smut fungus</name>
    <name type="synonym">Ustilago maydis</name>
    <dbReference type="NCBI Taxonomy" id="5270"/>
    <lineage>
        <taxon>Eukaryota</taxon>
        <taxon>Fungi</taxon>
        <taxon>Dikarya</taxon>
        <taxon>Basidiomycota</taxon>
        <taxon>Ustilaginomycotina</taxon>
        <taxon>Ustilaginomycetes</taxon>
        <taxon>Ustilaginales</taxon>
        <taxon>Ustilaginaceae</taxon>
        <taxon>Mycosarcoma</taxon>
    </lineage>
</organism>
<evidence type="ECO:0000313" key="4">
    <source>
        <dbReference type="Proteomes" id="UP000000561"/>
    </source>
</evidence>
<dbReference type="KEGG" id="uma:UMAG_11824"/>
<feature type="compositionally biased region" description="Low complexity" evidence="2">
    <location>
        <begin position="114"/>
        <end position="125"/>
    </location>
</feature>
<feature type="compositionally biased region" description="Low complexity" evidence="2">
    <location>
        <begin position="750"/>
        <end position="759"/>
    </location>
</feature>
<feature type="compositionally biased region" description="Polar residues" evidence="2">
    <location>
        <begin position="88"/>
        <end position="113"/>
    </location>
</feature>
<keyword evidence="1" id="KW-0175">Coiled coil</keyword>
<sequence length="1233" mass="133721">MVLPQSQRTASSRSGAWSGKLRNRNSSAVSLTSSSNEGYDAAASRGTSMHNSHNGLSRRHQPSQAVSENSTERARTSTTDESSDAEYSRSSIFGRQRGSSVSKKQTVSHDSSFTKAGTASTKSGSSGVGTLRGLGRRLFNRSSSNLKPAALLTSRSHSASSDSTQAQSPPLTPTTPPLIQPVWLPNGQKDFFANLSSLPSGFHGSSQPITDLHASSGITTDISPKTRQEAFTDQRHSYDYSRETIFDDTSSNGHGVSNTFSHTYSLLSTSSAPSATAALPTLNSSIARREIPAVIEEESDSDFLRAVLNFGDGEDALSQSPSYRGGRAAPLPSRSSSLGQISGIASSPSYANPFSTARPPLHRTPDGRMVLTQAAAKDFASEKQTPGYLLVQRKYRRGLFGNESESEDEYGDDEDLGDDETTMTTPSSRATSATAQQLSQREKSNRFPSSFAKSSSRAQSPSNDSSTHSPRPPGLDSAAKKALYNCTLLKVHMHLAPTLAGDAEARTLIPVIATGEVLYNNEDLKFPRSINGASRLHKHTSTHGFVRNLHVALARTSVMRKLRRERLSIEQEVEISWFQRRYGSASIPAEHISKALSQRQMVSPEALAKPPIAAASHDLNAAPLKSTTSNRRLSGTVGAEAGQKNDKTGIVVWAQRPSFLERTVELLPADEFAPGEVLYSGAKLALHSGAASSASPTSTISYSPRIRVLADLPSIHEERRIKYQLAQKPRRASRLASASDGTVMEGSDCRTSSATRSARGSPLASPSSKQKRLPPWMAPRNPHLLSPRSMSHLHSSRSASEGLTAFSTLHQNSSTSSIPRVRETEEPGADSSDEEVPLANLQTFRAQRSAEKERIQKLENEIALLRLREGERDKDEEERKAREEEARRIEAERVYEERKAALEARRMEKNRRSLQEARERRGFTRQSVLLAEPNYGAGNPLLSPIHRSKPDSSPSSPNLAASHEPMSPGASRAIQHGAAMSKLQGNRGSLRSSSNLYAQQEGQRRSKTSVVAAASSIIEHTAPAMTSPRMQSSVTAVSPLVELHRNSSMASLTATAAQHSLSQRRSMVALSTSPQITQRRTSLNPLPLGHFQEGAMQSHPAQSMQHLSPHLPNLHHTTSLFQLSPALAEPSRTMLPNNPTSNLLSSQPYLTDPRLSMSTTDLRAHAHLLSSTDLRAHAHLHQAHAQAYVAQPFMAQTAKVSSRMRPRMPAPLVSLYGDVVPSSALSSQQANRR</sequence>
<feature type="compositionally biased region" description="Low complexity" evidence="2">
    <location>
        <begin position="782"/>
        <end position="800"/>
    </location>
</feature>
<keyword evidence="4" id="KW-1185">Reference proteome</keyword>
<evidence type="ECO:0000256" key="1">
    <source>
        <dbReference type="SAM" id="Coils"/>
    </source>
</evidence>
<feature type="compositionally biased region" description="Acidic residues" evidence="2">
    <location>
        <begin position="826"/>
        <end position="836"/>
    </location>
</feature>
<feature type="compositionally biased region" description="Polar residues" evidence="2">
    <location>
        <begin position="333"/>
        <end position="355"/>
    </location>
</feature>
<name>A0A0D1E7Z0_MYCMD</name>
<gene>
    <name evidence="3" type="ORF">UMAG_11824</name>
</gene>
<feature type="compositionally biased region" description="Low complexity" evidence="2">
    <location>
        <begin position="26"/>
        <end position="35"/>
    </location>
</feature>
<evidence type="ECO:0000313" key="3">
    <source>
        <dbReference type="EMBL" id="KIS71984.1"/>
    </source>
</evidence>
<dbReference type="AlphaFoldDB" id="A0A0D1E7Z0"/>
<accession>A0A0D1E7Z0</accession>
<evidence type="ECO:0000256" key="2">
    <source>
        <dbReference type="SAM" id="MobiDB-lite"/>
    </source>
</evidence>
<dbReference type="OrthoDB" id="3366858at2759"/>
<feature type="region of interest" description="Disordered" evidence="2">
    <location>
        <begin position="725"/>
        <end position="838"/>
    </location>
</feature>
<feature type="region of interest" description="Disordered" evidence="2">
    <location>
        <begin position="152"/>
        <end position="183"/>
    </location>
</feature>
<dbReference type="RefSeq" id="XP_011386812.1">
    <property type="nucleotide sequence ID" value="XM_011388510.1"/>
</dbReference>
<dbReference type="EMBL" id="CM003140">
    <property type="protein sequence ID" value="KIS71984.1"/>
    <property type="molecule type" value="Genomic_DNA"/>
</dbReference>
<feature type="compositionally biased region" description="Polar residues" evidence="2">
    <location>
        <begin position="983"/>
        <end position="1001"/>
    </location>
</feature>
<feature type="region of interest" description="Disordered" evidence="2">
    <location>
        <begin position="619"/>
        <end position="641"/>
    </location>
</feature>
<feature type="region of interest" description="Disordered" evidence="2">
    <location>
        <begin position="1"/>
        <end position="130"/>
    </location>
</feature>
<dbReference type="eggNOG" id="ENOG502RBI3">
    <property type="taxonomic scope" value="Eukaryota"/>
</dbReference>
<dbReference type="GeneID" id="23567660"/>